<gene>
    <name evidence="1" type="ORF">AVEN_91165_1</name>
</gene>
<accession>A0A4Y2E733</accession>
<dbReference type="Proteomes" id="UP000499080">
    <property type="component" value="Unassembled WGS sequence"/>
</dbReference>
<proteinExistence type="predicted"/>
<protein>
    <submittedName>
        <fullName evidence="1">Uncharacterized protein</fullName>
    </submittedName>
</protein>
<reference evidence="1 2" key="1">
    <citation type="journal article" date="2019" name="Sci. Rep.">
        <title>Orb-weaving spider Araneus ventricosus genome elucidates the spidroin gene catalogue.</title>
        <authorList>
            <person name="Kono N."/>
            <person name="Nakamura H."/>
            <person name="Ohtoshi R."/>
            <person name="Moran D.A.P."/>
            <person name="Shinohara A."/>
            <person name="Yoshida Y."/>
            <person name="Fujiwara M."/>
            <person name="Mori M."/>
            <person name="Tomita M."/>
            <person name="Arakawa K."/>
        </authorList>
    </citation>
    <scope>NUCLEOTIDE SEQUENCE [LARGE SCALE GENOMIC DNA]</scope>
</reference>
<name>A0A4Y2E733_ARAVE</name>
<dbReference type="AlphaFoldDB" id="A0A4Y2E733"/>
<dbReference type="EMBL" id="BGPR01000504">
    <property type="protein sequence ID" value="GBM23838.1"/>
    <property type="molecule type" value="Genomic_DNA"/>
</dbReference>
<comment type="caution">
    <text evidence="1">The sequence shown here is derived from an EMBL/GenBank/DDBJ whole genome shotgun (WGS) entry which is preliminary data.</text>
</comment>
<keyword evidence="2" id="KW-1185">Reference proteome</keyword>
<organism evidence="1 2">
    <name type="scientific">Araneus ventricosus</name>
    <name type="common">Orbweaver spider</name>
    <name type="synonym">Epeira ventricosa</name>
    <dbReference type="NCBI Taxonomy" id="182803"/>
    <lineage>
        <taxon>Eukaryota</taxon>
        <taxon>Metazoa</taxon>
        <taxon>Ecdysozoa</taxon>
        <taxon>Arthropoda</taxon>
        <taxon>Chelicerata</taxon>
        <taxon>Arachnida</taxon>
        <taxon>Araneae</taxon>
        <taxon>Araneomorphae</taxon>
        <taxon>Entelegynae</taxon>
        <taxon>Araneoidea</taxon>
        <taxon>Araneidae</taxon>
        <taxon>Araneus</taxon>
    </lineage>
</organism>
<evidence type="ECO:0000313" key="2">
    <source>
        <dbReference type="Proteomes" id="UP000499080"/>
    </source>
</evidence>
<evidence type="ECO:0000313" key="1">
    <source>
        <dbReference type="EMBL" id="GBM23838.1"/>
    </source>
</evidence>
<sequence length="166" mass="19701">MAINSPRGRIQEVLQETHDSSKWRHFRSRRPCVESKRFYWDVFAPTLKWVQNVNLQSRLKTEDGKSVTGWISAEKLSIEASFPGHSLDDRKIRLPRRRDLNKLGHFGKRRRLAESEYKLSRSQEDLIRQLETSFQKGDLVWMYNPKRRRGLAKCSNWEGPYTIVKN</sequence>